<dbReference type="Proteomes" id="UP001151760">
    <property type="component" value="Unassembled WGS sequence"/>
</dbReference>
<evidence type="ECO:0000259" key="1">
    <source>
        <dbReference type="Pfam" id="PF14111"/>
    </source>
</evidence>
<comment type="caution">
    <text evidence="2">The sequence shown here is derived from an EMBL/GenBank/DDBJ whole genome shotgun (WGS) entry which is preliminary data.</text>
</comment>
<dbReference type="Pfam" id="PF14111">
    <property type="entry name" value="DUF4283"/>
    <property type="match status" value="1"/>
</dbReference>
<evidence type="ECO:0000313" key="3">
    <source>
        <dbReference type="Proteomes" id="UP001151760"/>
    </source>
</evidence>
<reference evidence="2" key="1">
    <citation type="journal article" date="2022" name="Int. J. Mol. Sci.">
        <title>Draft Genome of Tanacetum Coccineum: Genomic Comparison of Closely Related Tanacetum-Family Plants.</title>
        <authorList>
            <person name="Yamashiro T."/>
            <person name="Shiraishi A."/>
            <person name="Nakayama K."/>
            <person name="Satake H."/>
        </authorList>
    </citation>
    <scope>NUCLEOTIDE SEQUENCE</scope>
</reference>
<keyword evidence="2" id="KW-0808">Transferase</keyword>
<dbReference type="EMBL" id="BQNB010010534">
    <property type="protein sequence ID" value="GJS78577.1"/>
    <property type="molecule type" value="Genomic_DNA"/>
</dbReference>
<reference evidence="2" key="2">
    <citation type="submission" date="2022-01" db="EMBL/GenBank/DDBJ databases">
        <authorList>
            <person name="Yamashiro T."/>
            <person name="Shiraishi A."/>
            <person name="Satake H."/>
            <person name="Nakayama K."/>
        </authorList>
    </citation>
    <scope>NUCLEOTIDE SEQUENCE</scope>
</reference>
<dbReference type="GO" id="GO:0003964">
    <property type="term" value="F:RNA-directed DNA polymerase activity"/>
    <property type="evidence" value="ECO:0007669"/>
    <property type="project" value="UniProtKB-KW"/>
</dbReference>
<evidence type="ECO:0000313" key="2">
    <source>
        <dbReference type="EMBL" id="GJS78577.1"/>
    </source>
</evidence>
<dbReference type="InterPro" id="IPR040256">
    <property type="entry name" value="At4g02000-like"/>
</dbReference>
<accession>A0ABQ4YNU2</accession>
<dbReference type="PANTHER" id="PTHR31286">
    <property type="entry name" value="GLYCINE-RICH CELL WALL STRUCTURAL PROTEIN 1.8-LIKE"/>
    <property type="match status" value="1"/>
</dbReference>
<name>A0ABQ4YNU2_9ASTR</name>
<keyword evidence="3" id="KW-1185">Reference proteome</keyword>
<dbReference type="InterPro" id="IPR025558">
    <property type="entry name" value="DUF4283"/>
</dbReference>
<keyword evidence="2" id="KW-0695">RNA-directed DNA polymerase</keyword>
<feature type="non-terminal residue" evidence="2">
    <location>
        <position position="1"/>
    </location>
</feature>
<keyword evidence="2" id="KW-0548">Nucleotidyltransferase</keyword>
<dbReference type="PANTHER" id="PTHR31286:SF165">
    <property type="entry name" value="DUF4283 DOMAIN-CONTAINING PROTEIN"/>
    <property type="match status" value="1"/>
</dbReference>
<protein>
    <submittedName>
        <fullName evidence="2">RNA-directed DNA polymerase, eukaryota, reverse transcriptase zinc-binding domain protein</fullName>
    </submittedName>
</protein>
<feature type="domain" description="DUF4283" evidence="1">
    <location>
        <begin position="144"/>
        <end position="190"/>
    </location>
</feature>
<proteinExistence type="predicted"/>
<organism evidence="2 3">
    <name type="scientific">Tanacetum coccineum</name>
    <dbReference type="NCBI Taxonomy" id="301880"/>
    <lineage>
        <taxon>Eukaryota</taxon>
        <taxon>Viridiplantae</taxon>
        <taxon>Streptophyta</taxon>
        <taxon>Embryophyta</taxon>
        <taxon>Tracheophyta</taxon>
        <taxon>Spermatophyta</taxon>
        <taxon>Magnoliopsida</taxon>
        <taxon>eudicotyledons</taxon>
        <taxon>Gunneridae</taxon>
        <taxon>Pentapetalae</taxon>
        <taxon>asterids</taxon>
        <taxon>campanulids</taxon>
        <taxon>Asterales</taxon>
        <taxon>Asteraceae</taxon>
        <taxon>Asteroideae</taxon>
        <taxon>Anthemideae</taxon>
        <taxon>Anthemidinae</taxon>
        <taxon>Tanacetum</taxon>
    </lineage>
</organism>
<sequence>SQKRNEEAVDVDLEEIKAEPDGLNDAIGENEKELDGRVFGCADKVNFTCDEPTISECKNNCDMSNECLHDNHEIHGAKVNDFTNETVNDGEVINNKLSYIPIEIIGDDREVVIFDEELVADLGSQKWNMTLCGYFAWEYGITDILPHSDGIFLFKFSNEEGLQFGLENGPWLVINIPMLVQKRDPDVCPDRLEPGTLPIWVKLHNIPMEAWTDKGLSAIASRIGKPLIMDATTANVCKFGKEKVGYARILVEVDAKSEFMDIIELVYRSNNA</sequence>
<gene>
    <name evidence="2" type="ORF">Tco_0728458</name>
</gene>